<dbReference type="PANTHER" id="PTHR43712">
    <property type="entry name" value="PUTATIVE (AFU_ORTHOLOGUE AFUA_4G14580)-RELATED"/>
    <property type="match status" value="1"/>
</dbReference>
<evidence type="ECO:0000256" key="2">
    <source>
        <dbReference type="ARBA" id="ARBA00022679"/>
    </source>
</evidence>
<dbReference type="InterPro" id="IPR036390">
    <property type="entry name" value="WH_DNA-bd_sf"/>
</dbReference>
<dbReference type="EMBL" id="JH795879">
    <property type="protein sequence ID" value="EJT96872.1"/>
    <property type="molecule type" value="Genomic_DNA"/>
</dbReference>
<dbReference type="GeneID" id="63690646"/>
<dbReference type="GO" id="GO:0008171">
    <property type="term" value="F:O-methyltransferase activity"/>
    <property type="evidence" value="ECO:0007669"/>
    <property type="project" value="InterPro"/>
</dbReference>
<evidence type="ECO:0000256" key="1">
    <source>
        <dbReference type="ARBA" id="ARBA00022603"/>
    </source>
</evidence>
<evidence type="ECO:0000256" key="3">
    <source>
        <dbReference type="ARBA" id="ARBA00022691"/>
    </source>
</evidence>
<dbReference type="SUPFAM" id="SSF46785">
    <property type="entry name" value="Winged helix' DNA-binding domain"/>
    <property type="match status" value="1"/>
</dbReference>
<keyword evidence="2 5" id="KW-0808">Transferase</keyword>
<keyword evidence="6" id="KW-1185">Reference proteome</keyword>
<dbReference type="PANTHER" id="PTHR43712:SF2">
    <property type="entry name" value="O-METHYLTRANSFERASE CICE"/>
    <property type="match status" value="1"/>
</dbReference>
<dbReference type="Proteomes" id="UP000030653">
    <property type="component" value="Unassembled WGS sequence"/>
</dbReference>
<protein>
    <submittedName>
        <fullName evidence="5">O-methyltransferase</fullName>
    </submittedName>
</protein>
<evidence type="ECO:0000313" key="5">
    <source>
        <dbReference type="EMBL" id="EJT96872.1"/>
    </source>
</evidence>
<evidence type="ECO:0000313" key="6">
    <source>
        <dbReference type="Proteomes" id="UP000030653"/>
    </source>
</evidence>
<dbReference type="InterPro" id="IPR001077">
    <property type="entry name" value="COMT_C"/>
</dbReference>
<dbReference type="GO" id="GO:0032259">
    <property type="term" value="P:methylation"/>
    <property type="evidence" value="ECO:0007669"/>
    <property type="project" value="UniProtKB-KW"/>
</dbReference>
<dbReference type="InterPro" id="IPR029063">
    <property type="entry name" value="SAM-dependent_MTases_sf"/>
</dbReference>
<reference evidence="5 6" key="1">
    <citation type="journal article" date="2012" name="Science">
        <title>The Paleozoic origin of enzymatic lignin decomposition reconstructed from 31 fungal genomes.</title>
        <authorList>
            <person name="Floudas D."/>
            <person name="Binder M."/>
            <person name="Riley R."/>
            <person name="Barry K."/>
            <person name="Blanchette R.A."/>
            <person name="Henrissat B."/>
            <person name="Martinez A.T."/>
            <person name="Otillar R."/>
            <person name="Spatafora J.W."/>
            <person name="Yadav J.S."/>
            <person name="Aerts A."/>
            <person name="Benoit I."/>
            <person name="Boyd A."/>
            <person name="Carlson A."/>
            <person name="Copeland A."/>
            <person name="Coutinho P.M."/>
            <person name="de Vries R.P."/>
            <person name="Ferreira P."/>
            <person name="Findley K."/>
            <person name="Foster B."/>
            <person name="Gaskell J."/>
            <person name="Glotzer D."/>
            <person name="Gorecki P."/>
            <person name="Heitman J."/>
            <person name="Hesse C."/>
            <person name="Hori C."/>
            <person name="Igarashi K."/>
            <person name="Jurgens J.A."/>
            <person name="Kallen N."/>
            <person name="Kersten P."/>
            <person name="Kohler A."/>
            <person name="Kuees U."/>
            <person name="Kumar T.K.A."/>
            <person name="Kuo A."/>
            <person name="LaButti K."/>
            <person name="Larrondo L.F."/>
            <person name="Lindquist E."/>
            <person name="Ling A."/>
            <person name="Lombard V."/>
            <person name="Lucas S."/>
            <person name="Lundell T."/>
            <person name="Martin R."/>
            <person name="McLaughlin D.J."/>
            <person name="Morgenstern I."/>
            <person name="Morin E."/>
            <person name="Murat C."/>
            <person name="Nagy L.G."/>
            <person name="Nolan M."/>
            <person name="Ohm R.A."/>
            <person name="Patyshakuliyeva A."/>
            <person name="Rokas A."/>
            <person name="Ruiz-Duenas F.J."/>
            <person name="Sabat G."/>
            <person name="Salamov A."/>
            <person name="Samejima M."/>
            <person name="Schmutz J."/>
            <person name="Slot J.C."/>
            <person name="St John F."/>
            <person name="Stenlid J."/>
            <person name="Sun H."/>
            <person name="Sun S."/>
            <person name="Syed K."/>
            <person name="Tsang A."/>
            <person name="Wiebenga A."/>
            <person name="Young D."/>
            <person name="Pisabarro A."/>
            <person name="Eastwood D.C."/>
            <person name="Martin F."/>
            <person name="Cullen D."/>
            <person name="Grigoriev I.V."/>
            <person name="Hibbett D.S."/>
        </authorList>
    </citation>
    <scope>NUCLEOTIDE SEQUENCE [LARGE SCALE GENOMIC DNA]</scope>
    <source>
        <strain evidence="5 6">DJM-731 SS1</strain>
    </source>
</reference>
<dbReference type="Pfam" id="PF00891">
    <property type="entry name" value="Methyltransf_2"/>
    <property type="match status" value="1"/>
</dbReference>
<sequence>MAATILELAKLISESTVKINDFCVAAGTPVPELSVPFDSVSEAWRQQPGVQLAIDTAISAAHQLISTLTPAPLSVLRMGGAYQSAATRVAFESNAAAIIKEGGEKGMHVNDIAIKAKVDTKKLVRVLRYLASMHVFREVEPDVFVNNRISSCFDIGKPFAEIASNPIDKYEGTPGITALFGHMLDEYNKSAMYAWEALSDPATSYSEEPEDAALSRAFGKREAFWEWIEEPEQDHRLARFGVAMRAWQNTLPPEAMLHGFDWRLLTENDLIVDVAGGIGNAVLPIAKINPAVKILIQDRPAVIEDGIKYWKEQFPEAVESGRVTLQSRDLFAAQPVKTASVFLLRRILHDWSDKYARKILTTLREAAAPSTKLLIIDHILHHVCADPTLSGPEPVPGWKAARREDAPPPLLPNWGICGIGQYGSDLHMMIIHNSQERTLTHLSQLFESTGWRMARVYPDPTNIMSQVEAVPI</sequence>
<dbReference type="AlphaFoldDB" id="M5FZE3"/>
<dbReference type="OMA" id="MRATTHY"/>
<dbReference type="STRING" id="1858805.M5FZE3"/>
<dbReference type="SUPFAM" id="SSF53335">
    <property type="entry name" value="S-adenosyl-L-methionine-dependent methyltransferases"/>
    <property type="match status" value="1"/>
</dbReference>
<dbReference type="Gene3D" id="1.10.10.10">
    <property type="entry name" value="Winged helix-like DNA-binding domain superfamily/Winged helix DNA-binding domain"/>
    <property type="match status" value="1"/>
</dbReference>
<dbReference type="Gene3D" id="3.40.50.150">
    <property type="entry name" value="Vaccinia Virus protein VP39"/>
    <property type="match status" value="1"/>
</dbReference>
<dbReference type="InterPro" id="IPR036388">
    <property type="entry name" value="WH-like_DNA-bd_sf"/>
</dbReference>
<feature type="domain" description="O-methyltransferase C-terminal" evidence="4">
    <location>
        <begin position="208"/>
        <end position="384"/>
    </location>
</feature>
<proteinExistence type="predicted"/>
<keyword evidence="1 5" id="KW-0489">Methyltransferase</keyword>
<dbReference type="PROSITE" id="PS51683">
    <property type="entry name" value="SAM_OMT_II"/>
    <property type="match status" value="1"/>
</dbReference>
<dbReference type="RefSeq" id="XP_040623770.1">
    <property type="nucleotide sequence ID" value="XM_040775584.1"/>
</dbReference>
<name>M5FZE3_DACPD</name>
<evidence type="ECO:0000259" key="4">
    <source>
        <dbReference type="Pfam" id="PF00891"/>
    </source>
</evidence>
<organism evidence="5 6">
    <name type="scientific">Dacryopinax primogenitus (strain DJM 731)</name>
    <name type="common">Brown rot fungus</name>
    <dbReference type="NCBI Taxonomy" id="1858805"/>
    <lineage>
        <taxon>Eukaryota</taxon>
        <taxon>Fungi</taxon>
        <taxon>Dikarya</taxon>
        <taxon>Basidiomycota</taxon>
        <taxon>Agaricomycotina</taxon>
        <taxon>Dacrymycetes</taxon>
        <taxon>Dacrymycetales</taxon>
        <taxon>Dacrymycetaceae</taxon>
        <taxon>Dacryopinax</taxon>
    </lineage>
</organism>
<dbReference type="OrthoDB" id="2410195at2759"/>
<keyword evidence="3" id="KW-0949">S-adenosyl-L-methionine</keyword>
<dbReference type="HOGENOM" id="CLU_005533_0_3_1"/>
<gene>
    <name evidence="5" type="ORF">DACRYDRAFT_59750</name>
</gene>
<dbReference type="InterPro" id="IPR016461">
    <property type="entry name" value="COMT-like"/>
</dbReference>
<accession>M5FZE3</accession>